<keyword evidence="2 7" id="KW-1003">Cell membrane</keyword>
<evidence type="ECO:0000313" key="9">
    <source>
        <dbReference type="Proteomes" id="UP000095463"/>
    </source>
</evidence>
<evidence type="ECO:0000256" key="2">
    <source>
        <dbReference type="ARBA" id="ARBA00022475"/>
    </source>
</evidence>
<dbReference type="EC" id="2.5.1.145" evidence="7"/>
<name>A0A1E5XNR0_9HYPH</name>
<keyword evidence="4 7" id="KW-0812">Transmembrane</keyword>
<feature type="transmembrane region" description="Helical" evidence="7">
    <location>
        <begin position="61"/>
        <end position="81"/>
    </location>
</feature>
<sequence length="270" mass="29251">MPFPNIDPIAFAIGPLVVRWYALAYLIGVLGGAAYATTLLRRHGLWKDNRPPFEPSAIWDFAFWAVVGIIIGGRIGYVLFYNFGYYAANPGEIIALWDGGMSFHGGLVGIMLAMALFVRSKGGNILSGMDLLGAIGTIGLFLGRVANFINAELYGAPTTLPWAVVFPTDPEQLPRHPSQLYEALLEGALLFIVIRIATNQLGALKRPGLVAGIFGIGYALSRIFVEFFRLPDAQLGYLYGGWLTMGMLLSLPILIAGIGLIVYAMRPARG</sequence>
<comment type="caution">
    <text evidence="8">The sequence shown here is derived from an EMBL/GenBank/DDBJ whole genome shotgun (WGS) entry which is preliminary data.</text>
</comment>
<dbReference type="AlphaFoldDB" id="A0A1E5XNR0"/>
<dbReference type="GO" id="GO:0005886">
    <property type="term" value="C:plasma membrane"/>
    <property type="evidence" value="ECO:0007669"/>
    <property type="project" value="UniProtKB-SubCell"/>
</dbReference>
<evidence type="ECO:0000256" key="1">
    <source>
        <dbReference type="ARBA" id="ARBA00007150"/>
    </source>
</evidence>
<evidence type="ECO:0000256" key="4">
    <source>
        <dbReference type="ARBA" id="ARBA00022692"/>
    </source>
</evidence>
<feature type="transmembrane region" description="Helical" evidence="7">
    <location>
        <begin position="20"/>
        <end position="40"/>
    </location>
</feature>
<evidence type="ECO:0000256" key="5">
    <source>
        <dbReference type="ARBA" id="ARBA00022989"/>
    </source>
</evidence>
<feature type="transmembrane region" description="Helical" evidence="7">
    <location>
        <begin position="131"/>
        <end position="149"/>
    </location>
</feature>
<gene>
    <name evidence="7" type="primary">lgt</name>
    <name evidence="8" type="ORF">VW23_022310</name>
</gene>
<dbReference type="RefSeq" id="WP_069910532.1">
    <property type="nucleotide sequence ID" value="NZ_LAJE02000221.1"/>
</dbReference>
<keyword evidence="3 7" id="KW-0808">Transferase</keyword>
<comment type="subcellular location">
    <subcellularLocation>
        <location evidence="7">Cell membrane</location>
        <topology evidence="7">Multi-pass membrane protein</topology>
    </subcellularLocation>
</comment>
<proteinExistence type="inferred from homology"/>
<keyword evidence="5 7" id="KW-1133">Transmembrane helix</keyword>
<keyword evidence="9" id="KW-1185">Reference proteome</keyword>
<dbReference type="OrthoDB" id="871140at2"/>
<dbReference type="PANTHER" id="PTHR30589:SF0">
    <property type="entry name" value="PHOSPHATIDYLGLYCEROL--PROLIPOPROTEIN DIACYLGLYCERYL TRANSFERASE"/>
    <property type="match status" value="1"/>
</dbReference>
<dbReference type="EMBL" id="LAJE02000221">
    <property type="protein sequence ID" value="OEO30250.1"/>
    <property type="molecule type" value="Genomic_DNA"/>
</dbReference>
<comment type="pathway">
    <text evidence="7">Protein modification; lipoprotein biosynthesis (diacylglyceryl transfer).</text>
</comment>
<dbReference type="GO" id="GO:0008961">
    <property type="term" value="F:phosphatidylglycerol-prolipoprotein diacylglyceryl transferase activity"/>
    <property type="evidence" value="ECO:0007669"/>
    <property type="project" value="UniProtKB-UniRule"/>
</dbReference>
<evidence type="ECO:0000256" key="3">
    <source>
        <dbReference type="ARBA" id="ARBA00022679"/>
    </source>
</evidence>
<feature type="transmembrane region" description="Helical" evidence="7">
    <location>
        <begin position="242"/>
        <end position="265"/>
    </location>
</feature>
<evidence type="ECO:0000256" key="6">
    <source>
        <dbReference type="ARBA" id="ARBA00023136"/>
    </source>
</evidence>
<dbReference type="GO" id="GO:0042158">
    <property type="term" value="P:lipoprotein biosynthetic process"/>
    <property type="evidence" value="ECO:0007669"/>
    <property type="project" value="UniProtKB-UniRule"/>
</dbReference>
<comment type="similarity">
    <text evidence="1 7">Belongs to the Lgt family.</text>
</comment>
<evidence type="ECO:0000256" key="7">
    <source>
        <dbReference type="HAMAP-Rule" id="MF_01147"/>
    </source>
</evidence>
<dbReference type="InterPro" id="IPR001640">
    <property type="entry name" value="Lgt"/>
</dbReference>
<dbReference type="NCBIfam" id="TIGR00544">
    <property type="entry name" value="lgt"/>
    <property type="match status" value="1"/>
</dbReference>
<keyword evidence="6 7" id="KW-0472">Membrane</keyword>
<reference evidence="8 9" key="1">
    <citation type="journal article" date="2015" name="Genome Announc.">
        <title>Genome Assemblies of Three Soil-Associated Devosia species: D. insulae, D. limi, and D. soli.</title>
        <authorList>
            <person name="Hassan Y.I."/>
            <person name="Lepp D."/>
            <person name="Zhou T."/>
        </authorList>
    </citation>
    <scope>NUCLEOTIDE SEQUENCE [LARGE SCALE GENOMIC DNA]</scope>
    <source>
        <strain evidence="8 9">DS-56</strain>
    </source>
</reference>
<dbReference type="Pfam" id="PF01790">
    <property type="entry name" value="LGT"/>
    <property type="match status" value="1"/>
</dbReference>
<feature type="binding site" evidence="7">
    <location>
        <position position="144"/>
    </location>
    <ligand>
        <name>a 1,2-diacyl-sn-glycero-3-phospho-(1'-sn-glycerol)</name>
        <dbReference type="ChEBI" id="CHEBI:64716"/>
    </ligand>
</feature>
<evidence type="ECO:0000313" key="8">
    <source>
        <dbReference type="EMBL" id="OEO30250.1"/>
    </source>
</evidence>
<dbReference type="PANTHER" id="PTHR30589">
    <property type="entry name" value="PROLIPOPROTEIN DIACYLGLYCERYL TRANSFERASE"/>
    <property type="match status" value="1"/>
</dbReference>
<organism evidence="8 9">
    <name type="scientific">Devosia insulae DS-56</name>
    <dbReference type="NCBI Taxonomy" id="1116389"/>
    <lineage>
        <taxon>Bacteria</taxon>
        <taxon>Pseudomonadati</taxon>
        <taxon>Pseudomonadota</taxon>
        <taxon>Alphaproteobacteria</taxon>
        <taxon>Hyphomicrobiales</taxon>
        <taxon>Devosiaceae</taxon>
        <taxon>Devosia</taxon>
    </lineage>
</organism>
<dbReference type="HAMAP" id="MF_01147">
    <property type="entry name" value="Lgt"/>
    <property type="match status" value="1"/>
</dbReference>
<dbReference type="UniPathway" id="UPA00664"/>
<accession>A0A1E5XNR0</accession>
<protein>
    <recommendedName>
        <fullName evidence="7">Phosphatidylglycerol--prolipoprotein diacylglyceryl transferase</fullName>
        <ecNumber evidence="7">2.5.1.145</ecNumber>
    </recommendedName>
</protein>
<feature type="transmembrane region" description="Helical" evidence="7">
    <location>
        <begin position="101"/>
        <end position="119"/>
    </location>
</feature>
<dbReference type="PROSITE" id="PS01311">
    <property type="entry name" value="LGT"/>
    <property type="match status" value="1"/>
</dbReference>
<comment type="catalytic activity">
    <reaction evidence="7">
        <text>L-cysteinyl-[prolipoprotein] + a 1,2-diacyl-sn-glycero-3-phospho-(1'-sn-glycerol) = an S-1,2-diacyl-sn-glyceryl-L-cysteinyl-[prolipoprotein] + sn-glycerol 1-phosphate + H(+)</text>
        <dbReference type="Rhea" id="RHEA:56712"/>
        <dbReference type="Rhea" id="RHEA-COMP:14679"/>
        <dbReference type="Rhea" id="RHEA-COMP:14680"/>
        <dbReference type="ChEBI" id="CHEBI:15378"/>
        <dbReference type="ChEBI" id="CHEBI:29950"/>
        <dbReference type="ChEBI" id="CHEBI:57685"/>
        <dbReference type="ChEBI" id="CHEBI:64716"/>
        <dbReference type="ChEBI" id="CHEBI:140658"/>
        <dbReference type="EC" id="2.5.1.145"/>
    </reaction>
</comment>
<comment type="function">
    <text evidence="7">Catalyzes the transfer of the diacylglyceryl group from phosphatidylglycerol to the sulfhydryl group of the N-terminal cysteine of a prolipoprotein, the first step in the formation of mature lipoproteins.</text>
</comment>
<dbReference type="Proteomes" id="UP000095463">
    <property type="component" value="Unassembled WGS sequence"/>
</dbReference>
<feature type="transmembrane region" description="Helical" evidence="7">
    <location>
        <begin position="209"/>
        <end position="230"/>
    </location>
</feature>